<evidence type="ECO:0000259" key="2">
    <source>
        <dbReference type="Pfam" id="PF07486"/>
    </source>
</evidence>
<name>A0A327KGN1_9BRAD</name>
<protein>
    <recommendedName>
        <fullName evidence="2">Cell wall hydrolase SleB domain-containing protein</fullName>
    </recommendedName>
</protein>
<keyword evidence="4" id="KW-1185">Reference proteome</keyword>
<dbReference type="InterPro" id="IPR042047">
    <property type="entry name" value="SleB_dom1"/>
</dbReference>
<dbReference type="EMBL" id="NPEU01000176">
    <property type="protein sequence ID" value="RAI37567.1"/>
    <property type="molecule type" value="Genomic_DNA"/>
</dbReference>
<feature type="domain" description="Cell wall hydrolase SleB" evidence="2">
    <location>
        <begin position="180"/>
        <end position="290"/>
    </location>
</feature>
<dbReference type="Proteomes" id="UP000248863">
    <property type="component" value="Unassembled WGS sequence"/>
</dbReference>
<evidence type="ECO:0000313" key="4">
    <source>
        <dbReference type="Proteomes" id="UP000248863"/>
    </source>
</evidence>
<dbReference type="Gene3D" id="1.10.10.2520">
    <property type="entry name" value="Cell wall hydrolase SleB, domain 1"/>
    <property type="match status" value="1"/>
</dbReference>
<evidence type="ECO:0000313" key="3">
    <source>
        <dbReference type="EMBL" id="RAI37567.1"/>
    </source>
</evidence>
<comment type="caution">
    <text evidence="3">The sequence shown here is derived from an EMBL/GenBank/DDBJ whole genome shotgun (WGS) entry which is preliminary data.</text>
</comment>
<dbReference type="OrthoDB" id="9785345at2"/>
<feature type="compositionally biased region" description="Low complexity" evidence="1">
    <location>
        <begin position="28"/>
        <end position="43"/>
    </location>
</feature>
<dbReference type="InterPro" id="IPR011105">
    <property type="entry name" value="Cell_wall_hydrolase_SleB"/>
</dbReference>
<proteinExistence type="predicted"/>
<dbReference type="AlphaFoldDB" id="A0A327KGN1"/>
<organism evidence="3 4">
    <name type="scientific">Rhodoplanes elegans</name>
    <dbReference type="NCBI Taxonomy" id="29408"/>
    <lineage>
        <taxon>Bacteria</taxon>
        <taxon>Pseudomonadati</taxon>
        <taxon>Pseudomonadota</taxon>
        <taxon>Alphaproteobacteria</taxon>
        <taxon>Hyphomicrobiales</taxon>
        <taxon>Nitrobacteraceae</taxon>
        <taxon>Rhodoplanes</taxon>
    </lineage>
</organism>
<reference evidence="3 4" key="1">
    <citation type="submission" date="2017-07" db="EMBL/GenBank/DDBJ databases">
        <title>Draft Genome Sequences of Select Purple Nonsulfur Bacteria.</title>
        <authorList>
            <person name="Lasarre B."/>
            <person name="Mckinlay J.B."/>
        </authorList>
    </citation>
    <scope>NUCLEOTIDE SEQUENCE [LARGE SCALE GENOMIC DNA]</scope>
    <source>
        <strain evidence="3 4">DSM 11907</strain>
    </source>
</reference>
<feature type="region of interest" description="Disordered" evidence="1">
    <location>
        <begin position="18"/>
        <end position="55"/>
    </location>
</feature>
<evidence type="ECO:0000256" key="1">
    <source>
        <dbReference type="SAM" id="MobiDB-lite"/>
    </source>
</evidence>
<accession>A0A327KGN1</accession>
<sequence>MLASAGSEIVMPRSVTPKAELAGPPAPAAITTAPAPAAPQAALPNPPIAPADDEPFHPDTAVPTLGEALSPTLMTANVYFGATPLADTTGALQPWSPDRVSLAPSPETELAALDEITPSPETLSAAIDPDGGETIVRKGEVVIGGGHALRSPAERLGLYGGERAKAEKCLADAVYFESRGEPLRGQIAVAQVVMNRVFSGYYPADVCGVVYQNAHRHLSCQFTFACDGIKDKITEPDAWARAEQVAAETLDGKHWLPDVGKATHYHAYWVRPWWVRTMHKLDKIGVHTFYRPRKWGDGADRPAWGDASLPPPAEKISDRL</sequence>
<dbReference type="GO" id="GO:0016787">
    <property type="term" value="F:hydrolase activity"/>
    <property type="evidence" value="ECO:0007669"/>
    <property type="project" value="InterPro"/>
</dbReference>
<dbReference type="Pfam" id="PF07486">
    <property type="entry name" value="Hydrolase_2"/>
    <property type="match status" value="1"/>
</dbReference>
<feature type="region of interest" description="Disordered" evidence="1">
    <location>
        <begin position="301"/>
        <end position="320"/>
    </location>
</feature>
<gene>
    <name evidence="3" type="ORF">CH338_15670</name>
</gene>